<dbReference type="GO" id="GO:0004930">
    <property type="term" value="F:G protein-coupled receptor activity"/>
    <property type="evidence" value="ECO:0007669"/>
    <property type="project" value="InterPro"/>
</dbReference>
<dbReference type="OrthoDB" id="10063988at2759"/>
<dbReference type="Gene3D" id="4.10.1240.10">
    <property type="entry name" value="GPCR, family 2, extracellular hormone receptor domain"/>
    <property type="match status" value="1"/>
</dbReference>
<dbReference type="Pfam" id="PF02793">
    <property type="entry name" value="HRM"/>
    <property type="match status" value="1"/>
</dbReference>
<accession>A0A8B6HAX0</accession>
<dbReference type="AlphaFoldDB" id="A0A8B6HAX0"/>
<dbReference type="PROSITE" id="PS50227">
    <property type="entry name" value="G_PROTEIN_RECEP_F2_3"/>
    <property type="match status" value="1"/>
</dbReference>
<dbReference type="SUPFAM" id="SSF111418">
    <property type="entry name" value="Hormone receptor domain"/>
    <property type="match status" value="1"/>
</dbReference>
<feature type="non-terminal residue" evidence="2">
    <location>
        <position position="452"/>
    </location>
</feature>
<evidence type="ECO:0000313" key="2">
    <source>
        <dbReference type="EMBL" id="VDI76155.1"/>
    </source>
</evidence>
<dbReference type="InterPro" id="IPR036445">
    <property type="entry name" value="GPCR_2_extracell_dom_sf"/>
</dbReference>
<name>A0A8B6HAX0_MYTGA</name>
<evidence type="ECO:0000259" key="1">
    <source>
        <dbReference type="PROSITE" id="PS50227"/>
    </source>
</evidence>
<dbReference type="GO" id="GO:0016020">
    <property type="term" value="C:membrane"/>
    <property type="evidence" value="ECO:0007669"/>
    <property type="project" value="InterPro"/>
</dbReference>
<dbReference type="EMBL" id="UYJE01009732">
    <property type="protein sequence ID" value="VDI76155.1"/>
    <property type="molecule type" value="Genomic_DNA"/>
</dbReference>
<organism evidence="2 3">
    <name type="scientific">Mytilus galloprovincialis</name>
    <name type="common">Mediterranean mussel</name>
    <dbReference type="NCBI Taxonomy" id="29158"/>
    <lineage>
        <taxon>Eukaryota</taxon>
        <taxon>Metazoa</taxon>
        <taxon>Spiralia</taxon>
        <taxon>Lophotrochozoa</taxon>
        <taxon>Mollusca</taxon>
        <taxon>Bivalvia</taxon>
        <taxon>Autobranchia</taxon>
        <taxon>Pteriomorphia</taxon>
        <taxon>Mytilida</taxon>
        <taxon>Mytiloidea</taxon>
        <taxon>Mytilidae</taxon>
        <taxon>Mytilinae</taxon>
        <taxon>Mytilus</taxon>
    </lineage>
</organism>
<dbReference type="InterPro" id="IPR001879">
    <property type="entry name" value="GPCR_2_extracellular_dom"/>
</dbReference>
<sequence>YKGYNWINLEEGGLAWSLLSTANLTIREDIAKVNTPPTINIPPVLRLEYGCFYSLSLPVQDEDGDVIRCRWALTYYECDSVCKKLSYSVLNKEKCILTYNATGTTGMYAVALQIEDFATEQALNALSSIPIQFLINVTVHNSTESCSIKPVFENLHEINSVVEIPVHITYHQTIIAKGFRISEINVTSPKEMIKSELLSYGIAIDRWYVNVTWTPDEKDIGNHAVCFTAFDSMSQASNQICITLQVKNANLCEENIDRFHTKWSITQENTQITLSCTGEHLGNVSRNCSSGGIWDEPDYSRCISKSMIYILEQLDKLLSGNSDDDLVSTILEDLENITRNNYGLRSGDLLTASAILNDIAYVVNDELSLNQLDGSNGVTSLVNAVTEYTNQVNQIINTDATLIVAKDNVVMQVGKASSDEISVPDRSKTPDSWIADSVTEIKLKKNICSGTY</sequence>
<dbReference type="Proteomes" id="UP000596742">
    <property type="component" value="Unassembled WGS sequence"/>
</dbReference>
<evidence type="ECO:0000313" key="3">
    <source>
        <dbReference type="Proteomes" id="UP000596742"/>
    </source>
</evidence>
<gene>
    <name evidence="2" type="ORF">MGAL_10B091787</name>
</gene>
<protein>
    <recommendedName>
        <fullName evidence="1">G-protein coupled receptors family 2 profile 1 domain-containing protein</fullName>
    </recommendedName>
</protein>
<keyword evidence="3" id="KW-1185">Reference proteome</keyword>
<comment type="caution">
    <text evidence="2">The sequence shown here is derived from an EMBL/GenBank/DDBJ whole genome shotgun (WGS) entry which is preliminary data.</text>
</comment>
<reference evidence="2" key="1">
    <citation type="submission" date="2018-11" db="EMBL/GenBank/DDBJ databases">
        <authorList>
            <person name="Alioto T."/>
            <person name="Alioto T."/>
        </authorList>
    </citation>
    <scope>NUCLEOTIDE SEQUENCE</scope>
</reference>
<proteinExistence type="predicted"/>
<feature type="domain" description="G-protein coupled receptors family 2 profile 1" evidence="1">
    <location>
        <begin position="225"/>
        <end position="306"/>
    </location>
</feature>